<name>A0A5J4FZ06_9FLAO</name>
<accession>A0A5J4FZ06</accession>
<organism evidence="2 3">
    <name type="scientific">Patiriisocius marinistellae</name>
    <dbReference type="NCBI Taxonomy" id="2494560"/>
    <lineage>
        <taxon>Bacteria</taxon>
        <taxon>Pseudomonadati</taxon>
        <taxon>Bacteroidota</taxon>
        <taxon>Flavobacteriia</taxon>
        <taxon>Flavobacteriales</taxon>
        <taxon>Flavobacteriaceae</taxon>
        <taxon>Patiriisocius</taxon>
    </lineage>
</organism>
<sequence length="97" mass="10690">MKAFKIGASIIALILLIVTLGLLALQNLASLIAIGTGILFAYYLFLFIVIRIIGNKKASKCAQIIIGIIFFLPIIIMLFNPEGLFNFLLNGIYLDMK</sequence>
<feature type="transmembrane region" description="Helical" evidence="1">
    <location>
        <begin position="7"/>
        <end position="25"/>
    </location>
</feature>
<keyword evidence="3" id="KW-1185">Reference proteome</keyword>
<gene>
    <name evidence="2" type="ORF">ULMS_19700</name>
</gene>
<reference evidence="2 3" key="1">
    <citation type="submission" date="2019-08" db="EMBL/GenBank/DDBJ databases">
        <title>Ulvibacter marinistellae sp. nov., isolated from a starfish, Patiria pectinifera.</title>
        <authorList>
            <person name="Kawano K."/>
            <person name="Ushijima N."/>
            <person name="Kihara M."/>
            <person name="Itoh H."/>
        </authorList>
    </citation>
    <scope>NUCLEOTIDE SEQUENCE [LARGE SCALE GENOMIC DNA]</scope>
    <source>
        <strain evidence="2 3">KK4</strain>
    </source>
</reference>
<evidence type="ECO:0000256" key="1">
    <source>
        <dbReference type="SAM" id="Phobius"/>
    </source>
</evidence>
<keyword evidence="1" id="KW-0472">Membrane</keyword>
<dbReference type="Proteomes" id="UP000326994">
    <property type="component" value="Unassembled WGS sequence"/>
</dbReference>
<keyword evidence="1" id="KW-0812">Transmembrane</keyword>
<dbReference type="EMBL" id="BKCF01000003">
    <property type="protein sequence ID" value="GEQ86462.1"/>
    <property type="molecule type" value="Genomic_DNA"/>
</dbReference>
<feature type="transmembrane region" description="Helical" evidence="1">
    <location>
        <begin position="61"/>
        <end position="79"/>
    </location>
</feature>
<dbReference type="RefSeq" id="WP_151894384.1">
    <property type="nucleotide sequence ID" value="NZ_BKCF01000003.1"/>
</dbReference>
<proteinExistence type="predicted"/>
<dbReference type="AlphaFoldDB" id="A0A5J4FZ06"/>
<evidence type="ECO:0000313" key="2">
    <source>
        <dbReference type="EMBL" id="GEQ86462.1"/>
    </source>
</evidence>
<keyword evidence="1" id="KW-1133">Transmembrane helix</keyword>
<protein>
    <submittedName>
        <fullName evidence="2">Uncharacterized protein</fullName>
    </submittedName>
</protein>
<evidence type="ECO:0000313" key="3">
    <source>
        <dbReference type="Proteomes" id="UP000326994"/>
    </source>
</evidence>
<comment type="caution">
    <text evidence="2">The sequence shown here is derived from an EMBL/GenBank/DDBJ whole genome shotgun (WGS) entry which is preliminary data.</text>
</comment>
<feature type="transmembrane region" description="Helical" evidence="1">
    <location>
        <begin position="31"/>
        <end position="54"/>
    </location>
</feature>